<dbReference type="EMBL" id="KZ613747">
    <property type="protein sequence ID" value="PMD64782.1"/>
    <property type="molecule type" value="Genomic_DNA"/>
</dbReference>
<dbReference type="STRING" id="1095630.A0A2J6TP41"/>
<dbReference type="Proteomes" id="UP000235371">
    <property type="component" value="Unassembled WGS sequence"/>
</dbReference>
<evidence type="ECO:0000313" key="2">
    <source>
        <dbReference type="EMBL" id="PMD64782.1"/>
    </source>
</evidence>
<dbReference type="OrthoDB" id="194443at2759"/>
<gene>
    <name evidence="2" type="ORF">K444DRAFT_608459</name>
</gene>
<organism evidence="2 3">
    <name type="scientific">Hyaloscypha bicolor E</name>
    <dbReference type="NCBI Taxonomy" id="1095630"/>
    <lineage>
        <taxon>Eukaryota</taxon>
        <taxon>Fungi</taxon>
        <taxon>Dikarya</taxon>
        <taxon>Ascomycota</taxon>
        <taxon>Pezizomycotina</taxon>
        <taxon>Leotiomycetes</taxon>
        <taxon>Helotiales</taxon>
        <taxon>Hyaloscyphaceae</taxon>
        <taxon>Hyaloscypha</taxon>
        <taxon>Hyaloscypha bicolor</taxon>
    </lineage>
</organism>
<dbReference type="InParanoid" id="A0A2J6TP41"/>
<dbReference type="GeneID" id="36587470"/>
<dbReference type="SUPFAM" id="SSF54695">
    <property type="entry name" value="POZ domain"/>
    <property type="match status" value="1"/>
</dbReference>
<evidence type="ECO:0000313" key="3">
    <source>
        <dbReference type="Proteomes" id="UP000235371"/>
    </source>
</evidence>
<dbReference type="InterPro" id="IPR011333">
    <property type="entry name" value="SKP1/BTB/POZ_sf"/>
</dbReference>
<dbReference type="CDD" id="cd18186">
    <property type="entry name" value="BTB_POZ_ZBTB_KLHL-like"/>
    <property type="match status" value="1"/>
</dbReference>
<dbReference type="Pfam" id="PF00651">
    <property type="entry name" value="BTB"/>
    <property type="match status" value="1"/>
</dbReference>
<dbReference type="PANTHER" id="PTHR47843">
    <property type="entry name" value="BTB DOMAIN-CONTAINING PROTEIN-RELATED"/>
    <property type="match status" value="1"/>
</dbReference>
<proteinExistence type="predicted"/>
<protein>
    <recommendedName>
        <fullName evidence="1">BTB domain-containing protein</fullName>
    </recommendedName>
</protein>
<dbReference type="Gene3D" id="3.30.710.10">
    <property type="entry name" value="Potassium Channel Kv1.1, Chain A"/>
    <property type="match status" value="1"/>
</dbReference>
<dbReference type="PANTHER" id="PTHR47843:SF2">
    <property type="entry name" value="BTB DOMAIN-CONTAINING PROTEIN"/>
    <property type="match status" value="1"/>
</dbReference>
<dbReference type="InterPro" id="IPR000210">
    <property type="entry name" value="BTB/POZ_dom"/>
</dbReference>
<dbReference type="RefSeq" id="XP_024741686.1">
    <property type="nucleotide sequence ID" value="XM_024879393.1"/>
</dbReference>
<keyword evidence="3" id="KW-1185">Reference proteome</keyword>
<dbReference type="AlphaFoldDB" id="A0A2J6TP41"/>
<accession>A0A2J6TP41</accession>
<dbReference type="SMART" id="SM00225">
    <property type="entry name" value="BTB"/>
    <property type="match status" value="1"/>
</dbReference>
<evidence type="ECO:0000259" key="1">
    <source>
        <dbReference type="PROSITE" id="PS50097"/>
    </source>
</evidence>
<sequence length="224" mass="26004">MVTIIVGKEGEDERFIVHKEFACYYSPVLKAAFESSFTEGQTQCYRLEDVTVRVIRLLLCFFYTGKVDTSLQRYISAGFEAVADQELQQEIDFIHFWVLADRLLIPSLQNAIVRELEIMWNLRTDRAVDVSWVPFVYEHTSVDSPLRALTLDHCAYGLHSDMFLEDPAAFPHEMLLDLARLMSSGITPTTIYEKDENGRDDEERPRYKYKRTWGSYHVPEGENS</sequence>
<feature type="domain" description="BTB" evidence="1">
    <location>
        <begin position="1"/>
        <end position="71"/>
    </location>
</feature>
<dbReference type="PROSITE" id="PS50097">
    <property type="entry name" value="BTB"/>
    <property type="match status" value="1"/>
</dbReference>
<name>A0A2J6TP41_9HELO</name>
<reference evidence="2 3" key="1">
    <citation type="submission" date="2016-04" db="EMBL/GenBank/DDBJ databases">
        <title>A degradative enzymes factory behind the ericoid mycorrhizal symbiosis.</title>
        <authorList>
            <consortium name="DOE Joint Genome Institute"/>
            <person name="Martino E."/>
            <person name="Morin E."/>
            <person name="Grelet G."/>
            <person name="Kuo A."/>
            <person name="Kohler A."/>
            <person name="Daghino S."/>
            <person name="Barry K."/>
            <person name="Choi C."/>
            <person name="Cichocki N."/>
            <person name="Clum A."/>
            <person name="Copeland A."/>
            <person name="Hainaut M."/>
            <person name="Haridas S."/>
            <person name="Labutti K."/>
            <person name="Lindquist E."/>
            <person name="Lipzen A."/>
            <person name="Khouja H.-R."/>
            <person name="Murat C."/>
            <person name="Ohm R."/>
            <person name="Olson A."/>
            <person name="Spatafora J."/>
            <person name="Veneault-Fourrey C."/>
            <person name="Henrissat B."/>
            <person name="Grigoriev I."/>
            <person name="Martin F."/>
            <person name="Perotto S."/>
        </authorList>
    </citation>
    <scope>NUCLEOTIDE SEQUENCE [LARGE SCALE GENOMIC DNA]</scope>
    <source>
        <strain evidence="2 3">E</strain>
    </source>
</reference>